<accession>A0A7X9SQP6</accession>
<sequence>MDKDSIDLLSDMLLDNGCNPNDTIKIMNKMLEVREAKESYLNKQNELRELLFKTIGKDYLIIR</sequence>
<gene>
    <name evidence="1" type="ORF">HF849_16245</name>
</gene>
<protein>
    <submittedName>
        <fullName evidence="1">Uncharacterized protein</fullName>
    </submittedName>
</protein>
<name>A0A7X9SQP6_CLOBE</name>
<evidence type="ECO:0000313" key="2">
    <source>
        <dbReference type="Proteomes" id="UP000587880"/>
    </source>
</evidence>
<dbReference type="EMBL" id="JABAGD010000031">
    <property type="protein sequence ID" value="NMF06270.1"/>
    <property type="molecule type" value="Genomic_DNA"/>
</dbReference>
<comment type="caution">
    <text evidence="1">The sequence shown here is derived from an EMBL/GenBank/DDBJ whole genome shotgun (WGS) entry which is preliminary data.</text>
</comment>
<reference evidence="1 2" key="1">
    <citation type="submission" date="2020-04" db="EMBL/GenBank/DDBJ databases">
        <authorList>
            <person name="Hitch T.C.A."/>
            <person name="Wylensek D."/>
            <person name="Clavel T."/>
        </authorList>
    </citation>
    <scope>NUCLEOTIDE SEQUENCE [LARGE SCALE GENOMIC DNA]</scope>
    <source>
        <strain evidence="1 2">WB01_NA02</strain>
    </source>
</reference>
<organism evidence="1 2">
    <name type="scientific">Clostridium beijerinckii</name>
    <name type="common">Clostridium MP</name>
    <dbReference type="NCBI Taxonomy" id="1520"/>
    <lineage>
        <taxon>Bacteria</taxon>
        <taxon>Bacillati</taxon>
        <taxon>Bacillota</taxon>
        <taxon>Clostridia</taxon>
        <taxon>Eubacteriales</taxon>
        <taxon>Clostridiaceae</taxon>
        <taxon>Clostridium</taxon>
    </lineage>
</organism>
<dbReference type="AlphaFoldDB" id="A0A7X9SQP6"/>
<evidence type="ECO:0000313" key="1">
    <source>
        <dbReference type="EMBL" id="NMF06270.1"/>
    </source>
</evidence>
<proteinExistence type="predicted"/>
<dbReference type="RefSeq" id="WP_168982484.1">
    <property type="nucleotide sequence ID" value="NZ_JABAGD010000031.1"/>
</dbReference>
<dbReference type="Proteomes" id="UP000587880">
    <property type="component" value="Unassembled WGS sequence"/>
</dbReference>